<dbReference type="SUPFAM" id="SSF48452">
    <property type="entry name" value="TPR-like"/>
    <property type="match status" value="1"/>
</dbReference>
<name>A0A1L3F5B9_BRAJP</name>
<dbReference type="InterPro" id="IPR002182">
    <property type="entry name" value="NB-ARC"/>
</dbReference>
<dbReference type="EMBL" id="CP017637">
    <property type="protein sequence ID" value="APG08477.1"/>
    <property type="molecule type" value="Genomic_DNA"/>
</dbReference>
<dbReference type="RefSeq" id="WP_071909597.1">
    <property type="nucleotide sequence ID" value="NZ_CP017637.1"/>
</dbReference>
<evidence type="ECO:0000313" key="2">
    <source>
        <dbReference type="EMBL" id="APG08477.1"/>
    </source>
</evidence>
<proteinExistence type="predicted"/>
<dbReference type="Gene3D" id="3.40.50.300">
    <property type="entry name" value="P-loop containing nucleotide triphosphate hydrolases"/>
    <property type="match status" value="1"/>
</dbReference>
<protein>
    <recommendedName>
        <fullName evidence="1">NB-ARC domain-containing protein</fullName>
    </recommendedName>
</protein>
<dbReference type="OrthoDB" id="5509947at2"/>
<sequence>MASSNIEYYNQAALLDRLTDGLSRSEQSVVFLVGSAVTAPAGGASGVPNVQGVIGLIKEEFPPDQLLDLDQRLQNSPQPYQSAFSYLIGRRGQSAANDVIKRAVLQARLIPPSRSNLTDAECENLDQGSENWSLSPAVKALGELVVLQPKKFGETILTTNFDPLVEVAIRGAKGRTYRTVLHRDGNLSQTHSSGCHVVHLHGYWHGADTLHTNRQLNQARPRLKASLRSLIGSNLLVVVGYGGWDDIFAEALKEIIEDDTARPEIIWTFYSPQPEPESSLIEKLSPGLDRGRVNFYAGIDCHAFFPALLARWQAAKNQNLTPTIPQAQPDRDEDRPPRAEVFVGREKELDQLSHMTQRACFITGFGGQGKSTVAARYFEAEKQKGSFDAYVWRDCKEEGERFENQVIQVIVGLSEGLSSANYLAQQKMEVLAELLASLTRNRKVLFVFDNIDHYVDLEKNSLAGNAATFLSAYLSFGTSSRLIFTCRPDIQYIDANVLTFSVSGLSLAETGQLFDRRGASRTPSELSEVHDLTSGHAFWLDLIAAQVAKKPAAFRDIIGQMASKSGAVPASVISFLTLIWGTLELNQKIVLQTMAETVRPETAQVLGDYLSGQMRFNKVTRALRALRDANLVVIKPSPQFDDLFDLHPLVREFIRKTFPLEDRVRFIDCIIAVYLKVIAVFGNDIDKRPARDLRYWTENAELLIEAEKYDEAFERLSSVAYPLYSSDQPGEFSRVARILLRKIDWTNWQLYKQFDRVVGRHFRILVNLGRESEYEALLKQYQQTMPAKDARYINYCALRSHMHWTRFEFDDALKWAKTGKDLKDRTNVDTRFNTDHELALAQRDVGHPELAIDFFLGGVSLETILDPEEFDEKRTESLYGNTGRCLHLMGKIDEALVCYRKSALILEMAPRGHVENKGFIRTWIGELLVAKGNFCDAKLFFEAAERIWNLVTPPRAKAVRQQLEDIETMTRDCTSMSVTDAERYVVAWINDRIRYFVGSST</sequence>
<dbReference type="SUPFAM" id="SSF52540">
    <property type="entry name" value="P-loop containing nucleoside triphosphate hydrolases"/>
    <property type="match status" value="1"/>
</dbReference>
<dbReference type="Gene3D" id="1.25.40.10">
    <property type="entry name" value="Tetratricopeptide repeat domain"/>
    <property type="match status" value="1"/>
</dbReference>
<reference evidence="2 3" key="1">
    <citation type="submission" date="2016-11" db="EMBL/GenBank/DDBJ databases">
        <title>Complete Genome Sequence of Bradyrhizobium sp. strain J5, an isolated from soybean nodule in Hokkaido.</title>
        <authorList>
            <person name="Kanehara K."/>
        </authorList>
    </citation>
    <scope>NUCLEOTIDE SEQUENCE [LARGE SCALE GENOMIC DNA]</scope>
    <source>
        <strain evidence="2 3">J5</strain>
    </source>
</reference>
<dbReference type="Pfam" id="PF13289">
    <property type="entry name" value="SIR2_2"/>
    <property type="match status" value="1"/>
</dbReference>
<dbReference type="PANTHER" id="PTHR47691">
    <property type="entry name" value="REGULATOR-RELATED"/>
    <property type="match status" value="1"/>
</dbReference>
<feature type="domain" description="NB-ARC" evidence="1">
    <location>
        <begin position="357"/>
        <end position="461"/>
    </location>
</feature>
<dbReference type="InterPro" id="IPR027417">
    <property type="entry name" value="P-loop_NTPase"/>
</dbReference>
<dbReference type="Pfam" id="PF00931">
    <property type="entry name" value="NB-ARC"/>
    <property type="match status" value="1"/>
</dbReference>
<dbReference type="PANTHER" id="PTHR47691:SF3">
    <property type="entry name" value="HTH-TYPE TRANSCRIPTIONAL REGULATOR RV0890C-RELATED"/>
    <property type="match status" value="1"/>
</dbReference>
<dbReference type="AlphaFoldDB" id="A0A1L3F5B9"/>
<organism evidence="2 3">
    <name type="scientific">Bradyrhizobium japonicum</name>
    <dbReference type="NCBI Taxonomy" id="375"/>
    <lineage>
        <taxon>Bacteria</taxon>
        <taxon>Pseudomonadati</taxon>
        <taxon>Pseudomonadota</taxon>
        <taxon>Alphaproteobacteria</taxon>
        <taxon>Hyphomicrobiales</taxon>
        <taxon>Nitrobacteraceae</taxon>
        <taxon>Bradyrhizobium</taxon>
    </lineage>
</organism>
<dbReference type="InterPro" id="IPR011990">
    <property type="entry name" value="TPR-like_helical_dom_sf"/>
</dbReference>
<gene>
    <name evidence="2" type="ORF">BKD09_09060</name>
</gene>
<evidence type="ECO:0000313" key="3">
    <source>
        <dbReference type="Proteomes" id="UP000181962"/>
    </source>
</evidence>
<evidence type="ECO:0000259" key="1">
    <source>
        <dbReference type="Pfam" id="PF00931"/>
    </source>
</evidence>
<dbReference type="GO" id="GO:0043531">
    <property type="term" value="F:ADP binding"/>
    <property type="evidence" value="ECO:0007669"/>
    <property type="project" value="InterPro"/>
</dbReference>
<accession>A0A1L3F5B9</accession>
<dbReference type="Proteomes" id="UP000181962">
    <property type="component" value="Chromosome"/>
</dbReference>